<evidence type="ECO:0000313" key="1">
    <source>
        <dbReference type="EMBL" id="OIQ65673.1"/>
    </source>
</evidence>
<comment type="caution">
    <text evidence="1">The sequence shown here is derived from an EMBL/GenBank/DDBJ whole genome shotgun (WGS) entry which is preliminary data.</text>
</comment>
<name>A0A1J5P291_9ZZZZ</name>
<dbReference type="AlphaFoldDB" id="A0A1J5P291"/>
<sequence>MRAHTRTAHGADVIGRRQRRGIRADLNPVRRSHAACDLRAVSRWNGAEAHLEGMRIAADGVHCHGVAPRIDECAILDDGRRSLPGCNRRGVAERAVACRVVRVVAFDVLRQRKYGCHRVCVVRFCHRRVAEHDRRAKRKQHQQARENFAQCGVHFQIPIEILSKMCMARAATGFPARAAPRNISATSGAIFG</sequence>
<gene>
    <name evidence="1" type="ORF">GALL_527650</name>
</gene>
<proteinExistence type="predicted"/>
<dbReference type="EMBL" id="MLJW01007140">
    <property type="protein sequence ID" value="OIQ65673.1"/>
    <property type="molecule type" value="Genomic_DNA"/>
</dbReference>
<accession>A0A1J5P291</accession>
<organism evidence="1">
    <name type="scientific">mine drainage metagenome</name>
    <dbReference type="NCBI Taxonomy" id="410659"/>
    <lineage>
        <taxon>unclassified sequences</taxon>
        <taxon>metagenomes</taxon>
        <taxon>ecological metagenomes</taxon>
    </lineage>
</organism>
<reference evidence="1" key="1">
    <citation type="submission" date="2016-10" db="EMBL/GenBank/DDBJ databases">
        <title>Sequence of Gallionella enrichment culture.</title>
        <authorList>
            <person name="Poehlein A."/>
            <person name="Muehling M."/>
            <person name="Daniel R."/>
        </authorList>
    </citation>
    <scope>NUCLEOTIDE SEQUENCE</scope>
</reference>
<protein>
    <submittedName>
        <fullName evidence="1">Uncharacterized protein</fullName>
    </submittedName>
</protein>